<organism evidence="4 5">
    <name type="scientific">Salix viminalis</name>
    <name type="common">Common osier</name>
    <name type="synonym">Basket willow</name>
    <dbReference type="NCBI Taxonomy" id="40686"/>
    <lineage>
        <taxon>Eukaryota</taxon>
        <taxon>Viridiplantae</taxon>
        <taxon>Streptophyta</taxon>
        <taxon>Embryophyta</taxon>
        <taxon>Tracheophyta</taxon>
        <taxon>Spermatophyta</taxon>
        <taxon>Magnoliopsida</taxon>
        <taxon>eudicotyledons</taxon>
        <taxon>Gunneridae</taxon>
        <taxon>Pentapetalae</taxon>
        <taxon>rosids</taxon>
        <taxon>fabids</taxon>
        <taxon>Malpighiales</taxon>
        <taxon>Salicaceae</taxon>
        <taxon>Saliceae</taxon>
        <taxon>Salix</taxon>
    </lineage>
</organism>
<feature type="compositionally biased region" description="Basic and acidic residues" evidence="3">
    <location>
        <begin position="16"/>
        <end position="28"/>
    </location>
</feature>
<accession>A0A9Q0YZ01</accession>
<dbReference type="AlphaFoldDB" id="A0A9Q0YZ01"/>
<reference evidence="4" key="2">
    <citation type="journal article" date="2023" name="Int. J. Mol. Sci.">
        <title>De Novo Assembly and Annotation of 11 Diverse Shrub Willow (Salix) Genomes Reveals Novel Gene Organization in Sex-Linked Regions.</title>
        <authorList>
            <person name="Hyden B."/>
            <person name="Feng K."/>
            <person name="Yates T.B."/>
            <person name="Jawdy S."/>
            <person name="Cereghino C."/>
            <person name="Smart L.B."/>
            <person name="Muchero W."/>
        </authorList>
    </citation>
    <scope>NUCLEOTIDE SEQUENCE [LARGE SCALE GENOMIC DNA]</scope>
    <source>
        <tissue evidence="4">Shoot tip</tissue>
    </source>
</reference>
<evidence type="ECO:0000256" key="2">
    <source>
        <dbReference type="ARBA" id="ARBA00023242"/>
    </source>
</evidence>
<dbReference type="GO" id="GO:0005634">
    <property type="term" value="C:nucleus"/>
    <property type="evidence" value="ECO:0007669"/>
    <property type="project" value="UniProtKB-SubCell"/>
</dbReference>
<proteinExistence type="predicted"/>
<evidence type="ECO:0008006" key="6">
    <source>
        <dbReference type="Google" id="ProtNLM"/>
    </source>
</evidence>
<dbReference type="PANTHER" id="PTHR33172:SF104">
    <property type="entry name" value="OS02G0227100 PROTEIN"/>
    <property type="match status" value="1"/>
</dbReference>
<evidence type="ECO:0000256" key="1">
    <source>
        <dbReference type="ARBA" id="ARBA00004123"/>
    </source>
</evidence>
<dbReference type="OrthoDB" id="694201at2759"/>
<dbReference type="PANTHER" id="PTHR33172">
    <property type="entry name" value="OS08G0516900 PROTEIN"/>
    <property type="match status" value="1"/>
</dbReference>
<evidence type="ECO:0000313" key="4">
    <source>
        <dbReference type="EMBL" id="KAJ6715274.1"/>
    </source>
</evidence>
<dbReference type="EMBL" id="JAPFFL010000007">
    <property type="protein sequence ID" value="KAJ6715274.1"/>
    <property type="molecule type" value="Genomic_DNA"/>
</dbReference>
<protein>
    <recommendedName>
        <fullName evidence="6">Oxidative stress 3</fullName>
    </recommendedName>
</protein>
<comment type="subcellular location">
    <subcellularLocation>
        <location evidence="1">Nucleus</location>
    </subcellularLocation>
</comment>
<dbReference type="InterPro" id="IPR051992">
    <property type="entry name" value="OxStress_Response_Reg"/>
</dbReference>
<keyword evidence="2" id="KW-0539">Nucleus</keyword>
<keyword evidence="5" id="KW-1185">Reference proteome</keyword>
<sequence>MGEGQEKMLQSPCTARRNDDSYEKHKDQWVILGVGGVGGEDDTGNTSSLDNPSSTNGSTASSLDMVDDDASSCSSSNSNGPLFELSELLSHLPIKRGLSKYYEGKSQSFTSLSRVASMEDLAKKETGCRRKMKGSKSYANGLDFHKSYRLPKPVIAKKKWRLPVVLMSISMDPSYTLFINSKHYSPVSYPRPNSLLFRMRS</sequence>
<evidence type="ECO:0000256" key="3">
    <source>
        <dbReference type="SAM" id="MobiDB-lite"/>
    </source>
</evidence>
<dbReference type="Proteomes" id="UP001151529">
    <property type="component" value="Chromosome 1"/>
</dbReference>
<gene>
    <name evidence="4" type="ORF">OIU85_026749</name>
</gene>
<feature type="region of interest" description="Disordered" evidence="3">
    <location>
        <begin position="1"/>
        <end position="76"/>
    </location>
</feature>
<feature type="compositionally biased region" description="Polar residues" evidence="3">
    <location>
        <begin position="44"/>
        <end position="62"/>
    </location>
</feature>
<evidence type="ECO:0000313" key="5">
    <source>
        <dbReference type="Proteomes" id="UP001151529"/>
    </source>
</evidence>
<comment type="caution">
    <text evidence="4">The sequence shown here is derived from an EMBL/GenBank/DDBJ whole genome shotgun (WGS) entry which is preliminary data.</text>
</comment>
<name>A0A9Q0YZ01_SALVM</name>
<dbReference type="GO" id="GO:0006950">
    <property type="term" value="P:response to stress"/>
    <property type="evidence" value="ECO:0007669"/>
    <property type="project" value="UniProtKB-ARBA"/>
</dbReference>
<reference evidence="4" key="1">
    <citation type="submission" date="2022-11" db="EMBL/GenBank/DDBJ databases">
        <authorList>
            <person name="Hyden B.L."/>
            <person name="Feng K."/>
            <person name="Yates T."/>
            <person name="Jawdy S."/>
            <person name="Smart L.B."/>
            <person name="Muchero W."/>
        </authorList>
    </citation>
    <scope>NUCLEOTIDE SEQUENCE</scope>
    <source>
        <tissue evidence="4">Shoot tip</tissue>
    </source>
</reference>